<dbReference type="PANTHER" id="PTHR45668">
    <property type="entry name" value="SERINE/THREONINE-PROTEIN PHOSPHATASE 5-RELATED"/>
    <property type="match status" value="1"/>
</dbReference>
<dbReference type="InterPro" id="IPR004843">
    <property type="entry name" value="Calcineurin-like_PHP"/>
</dbReference>
<keyword evidence="5 7" id="KW-0378">Hydrolase</keyword>
<keyword evidence="3" id="KW-0479">Metal-binding</keyword>
<evidence type="ECO:0000313" key="10">
    <source>
        <dbReference type="EMBL" id="SGZ11869.1"/>
    </source>
</evidence>
<dbReference type="Gene3D" id="1.25.40.10">
    <property type="entry name" value="Tetratricopeptide repeat domain"/>
    <property type="match status" value="1"/>
</dbReference>
<keyword evidence="4" id="KW-0677">Repeat</keyword>
<keyword evidence="11" id="KW-1185">Reference proteome</keyword>
<dbReference type="Pfam" id="PF08321">
    <property type="entry name" value="PPP5"/>
    <property type="match status" value="1"/>
</dbReference>
<feature type="compositionally biased region" description="Gly residues" evidence="8">
    <location>
        <begin position="94"/>
        <end position="108"/>
    </location>
</feature>
<dbReference type="Proteomes" id="UP000249464">
    <property type="component" value="Unassembled WGS sequence"/>
</dbReference>
<dbReference type="InterPro" id="IPR006186">
    <property type="entry name" value="Ser/Thr-sp_prot-phosphatase"/>
</dbReference>
<evidence type="ECO:0000256" key="4">
    <source>
        <dbReference type="ARBA" id="ARBA00022737"/>
    </source>
</evidence>
<comment type="similarity">
    <text evidence="2">Belongs to the PPP phosphatase family. PP-5 (PP-T) subfamily.</text>
</comment>
<evidence type="ECO:0000256" key="6">
    <source>
        <dbReference type="ARBA" id="ARBA00023211"/>
    </source>
</evidence>
<evidence type="ECO:0000259" key="9">
    <source>
        <dbReference type="PROSITE" id="PS00125"/>
    </source>
</evidence>
<name>A0A2X0PCS3_9BASI</name>
<dbReference type="InterPro" id="IPR051134">
    <property type="entry name" value="PPP_phosphatase"/>
</dbReference>
<dbReference type="GO" id="GO:0004722">
    <property type="term" value="F:protein serine/threonine phosphatase activity"/>
    <property type="evidence" value="ECO:0007669"/>
    <property type="project" value="UniProtKB-EC"/>
</dbReference>
<dbReference type="InterPro" id="IPR019734">
    <property type="entry name" value="TPR_rpt"/>
</dbReference>
<dbReference type="PANTHER" id="PTHR45668:SF5">
    <property type="entry name" value="SERINE_THREONINE-PROTEIN PHOSPHATASE 5"/>
    <property type="match status" value="1"/>
</dbReference>
<dbReference type="SMART" id="SM00028">
    <property type="entry name" value="TPR"/>
    <property type="match status" value="3"/>
</dbReference>
<dbReference type="InterPro" id="IPR013235">
    <property type="entry name" value="PPP_dom"/>
</dbReference>
<evidence type="ECO:0000313" key="11">
    <source>
        <dbReference type="Proteomes" id="UP000249464"/>
    </source>
</evidence>
<evidence type="ECO:0000256" key="8">
    <source>
        <dbReference type="SAM" id="MobiDB-lite"/>
    </source>
</evidence>
<gene>
    <name evidence="10" type="primary">BQ5605_C028g10463</name>
    <name evidence="10" type="ORF">BQ5605_C028G10463</name>
</gene>
<reference evidence="10 11" key="1">
    <citation type="submission" date="2016-11" db="EMBL/GenBank/DDBJ databases">
        <authorList>
            <person name="Jaros S."/>
            <person name="Januszkiewicz K."/>
            <person name="Wedrychowicz H."/>
        </authorList>
    </citation>
    <scope>NUCLEOTIDE SEQUENCE [LARGE SCALE GENOMIC DNA]</scope>
</reference>
<evidence type="ECO:0000256" key="3">
    <source>
        <dbReference type="ARBA" id="ARBA00022723"/>
    </source>
</evidence>
<accession>A0A2X0PCS3</accession>
<comment type="cofactor">
    <cofactor evidence="1">
        <name>Mn(2+)</name>
        <dbReference type="ChEBI" id="CHEBI:29035"/>
    </cofactor>
</comment>
<dbReference type="Gene3D" id="3.60.21.10">
    <property type="match status" value="1"/>
</dbReference>
<dbReference type="PRINTS" id="PR00114">
    <property type="entry name" value="STPHPHTASE"/>
</dbReference>
<dbReference type="AlphaFoldDB" id="A0A2X0PCS3"/>
<dbReference type="InterPro" id="IPR011990">
    <property type="entry name" value="TPR-like_helical_dom_sf"/>
</dbReference>
<dbReference type="Pfam" id="PF00149">
    <property type="entry name" value="Metallophos"/>
    <property type="match status" value="1"/>
</dbReference>
<evidence type="ECO:0000256" key="2">
    <source>
        <dbReference type="ARBA" id="ARBA00008786"/>
    </source>
</evidence>
<evidence type="ECO:0000256" key="1">
    <source>
        <dbReference type="ARBA" id="ARBA00001936"/>
    </source>
</evidence>
<dbReference type="EC" id="3.1.3.16" evidence="7"/>
<dbReference type="InterPro" id="IPR029052">
    <property type="entry name" value="Metallo-depent_PP-like"/>
</dbReference>
<dbReference type="GO" id="GO:0046872">
    <property type="term" value="F:metal ion binding"/>
    <property type="evidence" value="ECO:0007669"/>
    <property type="project" value="UniProtKB-KW"/>
</dbReference>
<dbReference type="PROSITE" id="PS00125">
    <property type="entry name" value="SER_THR_PHOSPHATASE"/>
    <property type="match status" value="1"/>
</dbReference>
<keyword evidence="6" id="KW-0464">Manganese</keyword>
<feature type="region of interest" description="Disordered" evidence="8">
    <location>
        <begin position="1"/>
        <end position="116"/>
    </location>
</feature>
<evidence type="ECO:0000256" key="5">
    <source>
        <dbReference type="ARBA" id="ARBA00022801"/>
    </source>
</evidence>
<dbReference type="STRING" id="796604.A0A2X0PCS3"/>
<feature type="domain" description="Serine/threonine specific protein phosphatases" evidence="9">
    <location>
        <begin position="433"/>
        <end position="438"/>
    </location>
</feature>
<dbReference type="EMBL" id="FQNC01000080">
    <property type="protein sequence ID" value="SGZ11869.1"/>
    <property type="molecule type" value="Genomic_DNA"/>
</dbReference>
<proteinExistence type="inferred from homology"/>
<dbReference type="SUPFAM" id="SSF48452">
    <property type="entry name" value="TPR-like"/>
    <property type="match status" value="1"/>
</dbReference>
<organism evidence="10 11">
    <name type="scientific">Microbotryum silenes-dioicae</name>
    <dbReference type="NCBI Taxonomy" id="796604"/>
    <lineage>
        <taxon>Eukaryota</taxon>
        <taxon>Fungi</taxon>
        <taxon>Dikarya</taxon>
        <taxon>Basidiomycota</taxon>
        <taxon>Pucciniomycotina</taxon>
        <taxon>Microbotryomycetes</taxon>
        <taxon>Microbotryales</taxon>
        <taxon>Microbotryaceae</taxon>
        <taxon>Microbotryum</taxon>
    </lineage>
</organism>
<protein>
    <recommendedName>
        <fullName evidence="7">Serine/threonine-protein phosphatase</fullName>
        <ecNumber evidence="7">3.1.3.16</ecNumber>
    </recommendedName>
</protein>
<dbReference type="SMART" id="SM00156">
    <property type="entry name" value="PP2Ac"/>
    <property type="match status" value="1"/>
</dbReference>
<feature type="compositionally biased region" description="Polar residues" evidence="8">
    <location>
        <begin position="45"/>
        <end position="58"/>
    </location>
</feature>
<dbReference type="SUPFAM" id="SSF56300">
    <property type="entry name" value="Metallo-dependent phosphatases"/>
    <property type="match status" value="1"/>
</dbReference>
<sequence>MATSAGSTNASTSTDTSMNGNDCSSSSTSPSSIVEPATRSLFSVDDSSSPTSALPSTDSDAESDVGSDYSTASSEYIAPLSGHAPDPSIDGSSVDGGGHSSGANGGGIRPESEAELGPDAKKDALRIKSEANALFSASKYRPSLDLYTASLNKNPFDPIVWSNRAAVRLKLEEYGLAIADSTRAIELDARAVKAYFRRAIANLAIMKPKAALVDLKKVISLDPHNVSAKAQLDATQKLLRRLQFEAAISAKDEVLTSTKILEQLAHGALPIEASYAGPRLPNEEEGKPLRPTNEFVDELIEWFRKGETIPKRLAWQIVLGAYEKLKEEKSLVKVTIPQGETMNVYGGPLHPQHFCPKRLTHADLLDPSMFHSIGDTHGQFYDFYHLLTLTGRPSETHSLLFNGDFVDRGSWSTEIVLVLFAYKWLYPTKVFLNRGNHETADMNKVYGFEGETKKKYSEMTYKLFEEVFTALPLATLVSASSPTNDTSSDTSKNPILCQNKKRYFVVHGGLFSRDDVTLANIAAIDRISLKQPGHEGLMCEMLWTDPQDSAGRGPSKRGVGIGFGPDVTRRWCELNQVTAVMRSHEVRQGGYSVEHDGLCITVFSAPNYVDQVGNLAAFAKIDETGTIKYTTFKEQPHPDIKPMAYAGQMAMM</sequence>
<feature type="compositionally biased region" description="Low complexity" evidence="8">
    <location>
        <begin position="1"/>
        <end position="17"/>
    </location>
</feature>
<evidence type="ECO:0000256" key="7">
    <source>
        <dbReference type="RuleBase" id="RU004273"/>
    </source>
</evidence>
<comment type="catalytic activity">
    <reaction evidence="7">
        <text>O-phospho-L-threonyl-[protein] + H2O = L-threonyl-[protein] + phosphate</text>
        <dbReference type="Rhea" id="RHEA:47004"/>
        <dbReference type="Rhea" id="RHEA-COMP:11060"/>
        <dbReference type="Rhea" id="RHEA-COMP:11605"/>
        <dbReference type="ChEBI" id="CHEBI:15377"/>
        <dbReference type="ChEBI" id="CHEBI:30013"/>
        <dbReference type="ChEBI" id="CHEBI:43474"/>
        <dbReference type="ChEBI" id="CHEBI:61977"/>
        <dbReference type="EC" id="3.1.3.16"/>
    </reaction>
</comment>